<dbReference type="Gene3D" id="1.10.3210.10">
    <property type="entry name" value="Hypothetical protein af1432"/>
    <property type="match status" value="1"/>
</dbReference>
<evidence type="ECO:0000313" key="3">
    <source>
        <dbReference type="Proteomes" id="UP000186513"/>
    </source>
</evidence>
<dbReference type="Proteomes" id="UP000186513">
    <property type="component" value="Unassembled WGS sequence"/>
</dbReference>
<organism evidence="2 3">
    <name type="scientific">Chitinimonas taiwanensis DSM 18899</name>
    <dbReference type="NCBI Taxonomy" id="1121279"/>
    <lineage>
        <taxon>Bacteria</taxon>
        <taxon>Pseudomonadati</taxon>
        <taxon>Pseudomonadota</taxon>
        <taxon>Betaproteobacteria</taxon>
        <taxon>Neisseriales</taxon>
        <taxon>Chitinibacteraceae</taxon>
        <taxon>Chitinimonas</taxon>
    </lineage>
</organism>
<gene>
    <name evidence="2" type="ORF">SAMN02745887_00995</name>
</gene>
<dbReference type="PANTHER" id="PTHR43155">
    <property type="entry name" value="CYCLIC DI-GMP PHOSPHODIESTERASE PA4108-RELATED"/>
    <property type="match status" value="1"/>
</dbReference>
<dbReference type="RefSeq" id="WP_175545554.1">
    <property type="nucleotide sequence ID" value="NZ_FPKR01000003.1"/>
</dbReference>
<evidence type="ECO:0000259" key="1">
    <source>
        <dbReference type="PROSITE" id="PS51832"/>
    </source>
</evidence>
<dbReference type="PROSITE" id="PS51832">
    <property type="entry name" value="HD_GYP"/>
    <property type="match status" value="1"/>
</dbReference>
<dbReference type="InterPro" id="IPR037522">
    <property type="entry name" value="HD_GYP_dom"/>
</dbReference>
<dbReference type="STRING" id="1121279.SAMN02745887_00995"/>
<dbReference type="AlphaFoldDB" id="A0A1K2HAK5"/>
<name>A0A1K2HAK5_9NEIS</name>
<feature type="domain" description="HD-GYP" evidence="1">
    <location>
        <begin position="121"/>
        <end position="317"/>
    </location>
</feature>
<evidence type="ECO:0000313" key="2">
    <source>
        <dbReference type="EMBL" id="SFZ73824.1"/>
    </source>
</evidence>
<dbReference type="GO" id="GO:0008081">
    <property type="term" value="F:phosphoric diester hydrolase activity"/>
    <property type="evidence" value="ECO:0007669"/>
    <property type="project" value="UniProtKB-ARBA"/>
</dbReference>
<dbReference type="Pfam" id="PF13487">
    <property type="entry name" value="HD_5"/>
    <property type="match status" value="1"/>
</dbReference>
<dbReference type="SUPFAM" id="SSF109604">
    <property type="entry name" value="HD-domain/PDEase-like"/>
    <property type="match status" value="1"/>
</dbReference>
<dbReference type="EMBL" id="FPKR01000003">
    <property type="protein sequence ID" value="SFZ73824.1"/>
    <property type="molecule type" value="Genomic_DNA"/>
</dbReference>
<keyword evidence="3" id="KW-1185">Reference proteome</keyword>
<protein>
    <submittedName>
        <fullName evidence="2">HD domain-containing protein</fullName>
    </submittedName>
</protein>
<dbReference type="InterPro" id="IPR003607">
    <property type="entry name" value="HD/PDEase_dom"/>
</dbReference>
<accession>A0A1K2HAK5</accession>
<dbReference type="CDD" id="cd00077">
    <property type="entry name" value="HDc"/>
    <property type="match status" value="1"/>
</dbReference>
<sequence length="389" mass="42644">MEFERVTTADLVAGDRVLWHLHDEAGKVLIPKGKIITNEALLARLINMGLYADKQELLKSRQEWREARSRELQKDHKPESTVGVLMSARRKLDAMVTQLDRSVHGRWLSSKVGELADAVVVACESDADVAIAMILLRQEGKYAIRHMVNAAIVSALVCRSLEKPAAETRSIVCAALTMNLGMIEFQDQLKEQTTPLTSSQRGRLERHPMMSADMLREAGVDDPIWLAAVEQHHECLDGSGYPGGLWEEQISEGARIVALADLFCARVTPRSYRPAVASNVALKGILLERGKTVDQNLAAHFIKTLGIFPPGMLVRLANGEIGVVARAGSKVSTPQVKSILSADGHKLSLAIARDTGIDQFAIKETVDPKQLSAYVNMEAIWGGRAAYRG</sequence>
<dbReference type="PANTHER" id="PTHR43155:SF2">
    <property type="entry name" value="CYCLIC DI-GMP PHOSPHODIESTERASE PA4108"/>
    <property type="match status" value="1"/>
</dbReference>
<proteinExistence type="predicted"/>
<reference evidence="2 3" key="1">
    <citation type="submission" date="2016-11" db="EMBL/GenBank/DDBJ databases">
        <authorList>
            <person name="Jaros S."/>
            <person name="Januszkiewicz K."/>
            <person name="Wedrychowicz H."/>
        </authorList>
    </citation>
    <scope>NUCLEOTIDE SEQUENCE [LARGE SCALE GENOMIC DNA]</scope>
    <source>
        <strain evidence="2 3">DSM 18899</strain>
    </source>
</reference>